<evidence type="ECO:0000256" key="13">
    <source>
        <dbReference type="ARBA" id="ARBA00023012"/>
    </source>
</evidence>
<dbReference type="PANTHER" id="PTHR44936">
    <property type="entry name" value="SENSOR PROTEIN CREC"/>
    <property type="match status" value="1"/>
</dbReference>
<dbReference type="SMART" id="SM00304">
    <property type="entry name" value="HAMP"/>
    <property type="match status" value="1"/>
</dbReference>
<keyword evidence="14" id="KW-0472">Membrane</keyword>
<dbReference type="EMBL" id="SLWY01000004">
    <property type="protein sequence ID" value="TCO82807.1"/>
    <property type="molecule type" value="Genomic_DNA"/>
</dbReference>
<comment type="catalytic activity">
    <reaction evidence="1">
        <text>ATP + protein L-histidine = ADP + protein N-phospho-L-histidine.</text>
        <dbReference type="EC" id="2.7.13.3"/>
    </reaction>
</comment>
<dbReference type="PROSITE" id="PS50109">
    <property type="entry name" value="HIS_KIN"/>
    <property type="match status" value="1"/>
</dbReference>
<evidence type="ECO:0000256" key="8">
    <source>
        <dbReference type="ARBA" id="ARBA00022692"/>
    </source>
</evidence>
<feature type="domain" description="HAMP" evidence="17">
    <location>
        <begin position="224"/>
        <end position="276"/>
    </location>
</feature>
<feature type="domain" description="Histidine kinase" evidence="16">
    <location>
        <begin position="284"/>
        <end position="482"/>
    </location>
</feature>
<dbReference type="SUPFAM" id="SSF158472">
    <property type="entry name" value="HAMP domain-like"/>
    <property type="match status" value="1"/>
</dbReference>
<dbReference type="GO" id="GO:0005886">
    <property type="term" value="C:plasma membrane"/>
    <property type="evidence" value="ECO:0007669"/>
    <property type="project" value="UniProtKB-SubCell"/>
</dbReference>
<evidence type="ECO:0000256" key="11">
    <source>
        <dbReference type="ARBA" id="ARBA00022840"/>
    </source>
</evidence>
<feature type="region of interest" description="Disordered" evidence="15">
    <location>
        <begin position="461"/>
        <end position="484"/>
    </location>
</feature>
<keyword evidence="4" id="KW-1003">Cell membrane</keyword>
<gene>
    <name evidence="18" type="ORF">EV699_104199</name>
</gene>
<dbReference type="CDD" id="cd06225">
    <property type="entry name" value="HAMP"/>
    <property type="match status" value="1"/>
</dbReference>
<dbReference type="SUPFAM" id="SSF47384">
    <property type="entry name" value="Homodimeric domain of signal transducing histidine kinase"/>
    <property type="match status" value="1"/>
</dbReference>
<keyword evidence="10 18" id="KW-0418">Kinase</keyword>
<proteinExistence type="predicted"/>
<keyword evidence="11" id="KW-0067">ATP-binding</keyword>
<evidence type="ECO:0000256" key="6">
    <source>
        <dbReference type="ARBA" id="ARBA00022553"/>
    </source>
</evidence>
<dbReference type="GO" id="GO:0000155">
    <property type="term" value="F:phosphorelay sensor kinase activity"/>
    <property type="evidence" value="ECO:0007669"/>
    <property type="project" value="InterPro"/>
</dbReference>
<evidence type="ECO:0000259" key="17">
    <source>
        <dbReference type="PROSITE" id="PS50885"/>
    </source>
</evidence>
<dbReference type="Pfam" id="PF02518">
    <property type="entry name" value="HATPase_c"/>
    <property type="match status" value="1"/>
</dbReference>
<evidence type="ECO:0000256" key="5">
    <source>
        <dbReference type="ARBA" id="ARBA00022519"/>
    </source>
</evidence>
<keyword evidence="9" id="KW-0547">Nucleotide-binding</keyword>
<evidence type="ECO:0000256" key="14">
    <source>
        <dbReference type="ARBA" id="ARBA00023136"/>
    </source>
</evidence>
<dbReference type="CDD" id="cd00082">
    <property type="entry name" value="HisKA"/>
    <property type="match status" value="1"/>
</dbReference>
<dbReference type="PROSITE" id="PS50885">
    <property type="entry name" value="HAMP"/>
    <property type="match status" value="1"/>
</dbReference>
<keyword evidence="13" id="KW-0902">Two-component regulatory system</keyword>
<keyword evidence="12" id="KW-1133">Transmembrane helix</keyword>
<reference evidence="18 19" key="1">
    <citation type="submission" date="2019-03" db="EMBL/GenBank/DDBJ databases">
        <title>Genomic Encyclopedia of Type Strains, Phase IV (KMG-IV): sequencing the most valuable type-strain genomes for metagenomic binning, comparative biology and taxonomic classification.</title>
        <authorList>
            <person name="Goeker M."/>
        </authorList>
    </citation>
    <scope>NUCLEOTIDE SEQUENCE [LARGE SCALE GENOMIC DNA]</scope>
    <source>
        <strain evidence="18 19">DSM 25287</strain>
    </source>
</reference>
<evidence type="ECO:0000256" key="10">
    <source>
        <dbReference type="ARBA" id="ARBA00022777"/>
    </source>
</evidence>
<keyword evidence="8" id="KW-0812">Transmembrane</keyword>
<evidence type="ECO:0000256" key="2">
    <source>
        <dbReference type="ARBA" id="ARBA00004429"/>
    </source>
</evidence>
<dbReference type="InterPro" id="IPR005467">
    <property type="entry name" value="His_kinase_dom"/>
</dbReference>
<evidence type="ECO:0000256" key="15">
    <source>
        <dbReference type="SAM" id="MobiDB-lite"/>
    </source>
</evidence>
<evidence type="ECO:0000256" key="4">
    <source>
        <dbReference type="ARBA" id="ARBA00022475"/>
    </source>
</evidence>
<evidence type="ECO:0000256" key="1">
    <source>
        <dbReference type="ARBA" id="ARBA00000085"/>
    </source>
</evidence>
<dbReference type="Pfam" id="PF00672">
    <property type="entry name" value="HAMP"/>
    <property type="match status" value="1"/>
</dbReference>
<keyword evidence="6" id="KW-0597">Phosphoprotein</keyword>
<dbReference type="InterPro" id="IPR003660">
    <property type="entry name" value="HAMP_dom"/>
</dbReference>
<dbReference type="InterPro" id="IPR050980">
    <property type="entry name" value="2C_sensor_his_kinase"/>
</dbReference>
<dbReference type="RefSeq" id="WP_132539396.1">
    <property type="nucleotide sequence ID" value="NZ_SLWY01000004.1"/>
</dbReference>
<dbReference type="CDD" id="cd00075">
    <property type="entry name" value="HATPase"/>
    <property type="match status" value="1"/>
</dbReference>
<evidence type="ECO:0000256" key="9">
    <source>
        <dbReference type="ARBA" id="ARBA00022741"/>
    </source>
</evidence>
<dbReference type="Pfam" id="PF00512">
    <property type="entry name" value="HisKA"/>
    <property type="match status" value="1"/>
</dbReference>
<evidence type="ECO:0000256" key="7">
    <source>
        <dbReference type="ARBA" id="ARBA00022679"/>
    </source>
</evidence>
<dbReference type="InterPro" id="IPR004358">
    <property type="entry name" value="Sig_transdc_His_kin-like_C"/>
</dbReference>
<dbReference type="Gene3D" id="3.30.565.10">
    <property type="entry name" value="Histidine kinase-like ATPase, C-terminal domain"/>
    <property type="match status" value="1"/>
</dbReference>
<dbReference type="Gene3D" id="1.10.287.130">
    <property type="match status" value="1"/>
</dbReference>
<evidence type="ECO:0000259" key="16">
    <source>
        <dbReference type="PROSITE" id="PS50109"/>
    </source>
</evidence>
<dbReference type="InterPro" id="IPR003661">
    <property type="entry name" value="HisK_dim/P_dom"/>
</dbReference>
<keyword evidence="19" id="KW-1185">Reference proteome</keyword>
<sequence>MSPRWLPRSLRGRFVLLMVAGVLLAQLGSQLVWRGQAQALHLELVERVARSLAASVSSTVRYVGALPYEYRHLVLDQLRNMGGQRFFVSVNSRRLAVNDLPGGDDKALVVRAFLRTLQRELGDVETHVEFSRPEDLRVLNRELQLNELPPRWADFVLWLDDASAASLPLLVVQVRLADDEWLYVASQVPVPGFLGERSLLAPERALALFATLAAVLAASLVGVRWLTQPLSAVARAARDLGRDLWHPPLPEDGATEIAATAHAFNRMQERLQGYLDDRARLFSAISHDLKTPITRLRLRAELLPDERLRDKFVADLDELNLMVQGALQSVKDTDIHENPEPVDVAAVLAHLGEDLDLRGRAFTLSGQAQPLRARPLALRRCLANLIDNAAFYGERVEVELEDTPERLTVRLYDYGAGIPEAAIEQVFQPYVRLERSRNRNTGGSGLGLGIARHIARAHGGELTLHNHPQRGLEARLQLPRTGAA</sequence>
<organism evidence="18 19">
    <name type="scientific">Plasticicumulans lactativorans</name>
    <dbReference type="NCBI Taxonomy" id="1133106"/>
    <lineage>
        <taxon>Bacteria</taxon>
        <taxon>Pseudomonadati</taxon>
        <taxon>Pseudomonadota</taxon>
        <taxon>Gammaproteobacteria</taxon>
        <taxon>Candidatus Competibacteraceae</taxon>
        <taxon>Plasticicumulans</taxon>
    </lineage>
</organism>
<protein>
    <recommendedName>
        <fullName evidence="3">histidine kinase</fullName>
        <ecNumber evidence="3">2.7.13.3</ecNumber>
    </recommendedName>
</protein>
<evidence type="ECO:0000256" key="12">
    <source>
        <dbReference type="ARBA" id="ARBA00022989"/>
    </source>
</evidence>
<evidence type="ECO:0000256" key="3">
    <source>
        <dbReference type="ARBA" id="ARBA00012438"/>
    </source>
</evidence>
<dbReference type="Proteomes" id="UP000295765">
    <property type="component" value="Unassembled WGS sequence"/>
</dbReference>
<dbReference type="SMART" id="SM00387">
    <property type="entry name" value="HATPase_c"/>
    <property type="match status" value="1"/>
</dbReference>
<dbReference type="AlphaFoldDB" id="A0A4R2L791"/>
<dbReference type="PRINTS" id="PR00344">
    <property type="entry name" value="BCTRLSENSOR"/>
</dbReference>
<dbReference type="SMART" id="SM00388">
    <property type="entry name" value="HisKA"/>
    <property type="match status" value="1"/>
</dbReference>
<accession>A0A4R2L791</accession>
<evidence type="ECO:0000313" key="18">
    <source>
        <dbReference type="EMBL" id="TCO82807.1"/>
    </source>
</evidence>
<dbReference type="InterPro" id="IPR036890">
    <property type="entry name" value="HATPase_C_sf"/>
</dbReference>
<dbReference type="GO" id="GO:0005524">
    <property type="term" value="F:ATP binding"/>
    <property type="evidence" value="ECO:0007669"/>
    <property type="project" value="UniProtKB-KW"/>
</dbReference>
<keyword evidence="5" id="KW-0997">Cell inner membrane</keyword>
<dbReference type="OrthoDB" id="9804645at2"/>
<comment type="caution">
    <text evidence="18">The sequence shown here is derived from an EMBL/GenBank/DDBJ whole genome shotgun (WGS) entry which is preliminary data.</text>
</comment>
<dbReference type="SUPFAM" id="SSF55874">
    <property type="entry name" value="ATPase domain of HSP90 chaperone/DNA topoisomerase II/histidine kinase"/>
    <property type="match status" value="1"/>
</dbReference>
<dbReference type="EC" id="2.7.13.3" evidence="3"/>
<name>A0A4R2L791_9GAMM</name>
<dbReference type="InterPro" id="IPR036097">
    <property type="entry name" value="HisK_dim/P_sf"/>
</dbReference>
<comment type="subcellular location">
    <subcellularLocation>
        <location evidence="2">Cell inner membrane</location>
        <topology evidence="2">Multi-pass membrane protein</topology>
    </subcellularLocation>
</comment>
<keyword evidence="7" id="KW-0808">Transferase</keyword>
<dbReference type="PANTHER" id="PTHR44936:SF5">
    <property type="entry name" value="SENSOR HISTIDINE KINASE ENVZ"/>
    <property type="match status" value="1"/>
</dbReference>
<evidence type="ECO:0000313" key="19">
    <source>
        <dbReference type="Proteomes" id="UP000295765"/>
    </source>
</evidence>
<dbReference type="InterPro" id="IPR003594">
    <property type="entry name" value="HATPase_dom"/>
</dbReference>